<dbReference type="EMBL" id="JAVREV010000014">
    <property type="protein sequence ID" value="MDT0445578.1"/>
    <property type="molecule type" value="Genomic_DNA"/>
</dbReference>
<keyword evidence="2" id="KW-1185">Reference proteome</keyword>
<gene>
    <name evidence="1" type="ORF">RM779_23710</name>
</gene>
<accession>A0ABU2S9S9</accession>
<comment type="caution">
    <text evidence="1">The sequence shown here is derived from an EMBL/GenBank/DDBJ whole genome shotgun (WGS) entry which is preliminary data.</text>
</comment>
<sequence length="102" mass="10956">MSVQIVRFSTSTEQVPEVEEAIRKLFAAVEEAAPTGIDYTAVRLGDGESEATEFLLALRLADPEANPLLGIREALDFRAAIAAWAEAPAAPQPATVLGRYSR</sequence>
<evidence type="ECO:0000313" key="1">
    <source>
        <dbReference type="EMBL" id="MDT0445578.1"/>
    </source>
</evidence>
<dbReference type="Proteomes" id="UP001183615">
    <property type="component" value="Unassembled WGS sequence"/>
</dbReference>
<proteinExistence type="predicted"/>
<dbReference type="RefSeq" id="WP_311619762.1">
    <property type="nucleotide sequence ID" value="NZ_JAVREV010000014.1"/>
</dbReference>
<evidence type="ECO:0000313" key="2">
    <source>
        <dbReference type="Proteomes" id="UP001183615"/>
    </source>
</evidence>
<reference evidence="2" key="1">
    <citation type="submission" date="2023-07" db="EMBL/GenBank/DDBJ databases">
        <title>30 novel species of actinomycetes from the DSMZ collection.</title>
        <authorList>
            <person name="Nouioui I."/>
        </authorList>
    </citation>
    <scope>NUCLEOTIDE SEQUENCE [LARGE SCALE GENOMIC DNA]</scope>
    <source>
        <strain evidence="2">DSM 41886</strain>
    </source>
</reference>
<organism evidence="1 2">
    <name type="scientific">Streptomyces johnsoniae</name>
    <dbReference type="NCBI Taxonomy" id="3075532"/>
    <lineage>
        <taxon>Bacteria</taxon>
        <taxon>Bacillati</taxon>
        <taxon>Actinomycetota</taxon>
        <taxon>Actinomycetes</taxon>
        <taxon>Kitasatosporales</taxon>
        <taxon>Streptomycetaceae</taxon>
        <taxon>Streptomyces</taxon>
    </lineage>
</organism>
<name>A0ABU2S9S9_9ACTN</name>
<protein>
    <submittedName>
        <fullName evidence="1">Uncharacterized protein</fullName>
    </submittedName>
</protein>